<proteinExistence type="predicted"/>
<dbReference type="Pfam" id="PF08608">
    <property type="entry name" value="Wyosine_form"/>
    <property type="match status" value="1"/>
</dbReference>
<dbReference type="GO" id="GO:0046872">
    <property type="term" value="F:metal ion binding"/>
    <property type="evidence" value="ECO:0007669"/>
    <property type="project" value="InterPro"/>
</dbReference>
<dbReference type="InterPro" id="IPR024344">
    <property type="entry name" value="MDMPI_metal-binding"/>
</dbReference>
<organism evidence="3 4">
    <name type="scientific">Antricoccus suffuscus</name>
    <dbReference type="NCBI Taxonomy" id="1629062"/>
    <lineage>
        <taxon>Bacteria</taxon>
        <taxon>Bacillati</taxon>
        <taxon>Actinomycetota</taxon>
        <taxon>Actinomycetes</taxon>
        <taxon>Geodermatophilales</taxon>
        <taxon>Antricoccaceae</taxon>
        <taxon>Antricoccus</taxon>
    </lineage>
</organism>
<dbReference type="InterPro" id="IPR017517">
    <property type="entry name" value="Maleyloyr_isom"/>
</dbReference>
<evidence type="ECO:0000259" key="1">
    <source>
        <dbReference type="Pfam" id="PF08608"/>
    </source>
</evidence>
<feature type="domain" description="tRNA wybutosine-synthesis" evidence="1">
    <location>
        <begin position="187"/>
        <end position="228"/>
    </location>
</feature>
<keyword evidence="4" id="KW-1185">Reference proteome</keyword>
<dbReference type="AlphaFoldDB" id="A0A2T1A0D3"/>
<dbReference type="InterPro" id="IPR034660">
    <property type="entry name" value="DinB/YfiT-like"/>
</dbReference>
<dbReference type="InterPro" id="IPR013917">
    <property type="entry name" value="tRNA_wybutosine-synth"/>
</dbReference>
<feature type="domain" description="Mycothiol-dependent maleylpyruvate isomerase metal-binding" evidence="2">
    <location>
        <begin position="14"/>
        <end position="149"/>
    </location>
</feature>
<name>A0A2T1A0D3_9ACTN</name>
<accession>A0A2T1A0D3</accession>
<evidence type="ECO:0000313" key="4">
    <source>
        <dbReference type="Proteomes" id="UP000237752"/>
    </source>
</evidence>
<evidence type="ECO:0000313" key="3">
    <source>
        <dbReference type="EMBL" id="PRZ42060.1"/>
    </source>
</evidence>
<protein>
    <submittedName>
        <fullName evidence="3">Uncharacterized protein (TIGR03084 family)</fullName>
    </submittedName>
</protein>
<gene>
    <name evidence="3" type="ORF">CLV47_107188</name>
</gene>
<reference evidence="3 4" key="1">
    <citation type="submission" date="2018-03" db="EMBL/GenBank/DDBJ databases">
        <title>Genomic Encyclopedia of Archaeal and Bacterial Type Strains, Phase II (KMG-II): from individual species to whole genera.</title>
        <authorList>
            <person name="Goeker M."/>
        </authorList>
    </citation>
    <scope>NUCLEOTIDE SEQUENCE [LARGE SCALE GENOMIC DNA]</scope>
    <source>
        <strain evidence="3 4">DSM 100065</strain>
    </source>
</reference>
<dbReference type="SUPFAM" id="SSF109854">
    <property type="entry name" value="DinB/YfiT-like putative metalloenzymes"/>
    <property type="match status" value="1"/>
</dbReference>
<dbReference type="RefSeq" id="WP_106349000.1">
    <property type="nucleotide sequence ID" value="NZ_PVUE01000007.1"/>
</dbReference>
<dbReference type="EMBL" id="PVUE01000007">
    <property type="protein sequence ID" value="PRZ42060.1"/>
    <property type="molecule type" value="Genomic_DNA"/>
</dbReference>
<dbReference type="InterPro" id="IPR017518">
    <property type="entry name" value="CHP03084"/>
</dbReference>
<dbReference type="NCBIfam" id="TIGR03084">
    <property type="entry name" value="TIGR03084 family metal-binding protein"/>
    <property type="match status" value="1"/>
</dbReference>
<dbReference type="Pfam" id="PF11716">
    <property type="entry name" value="MDMPI_N"/>
    <property type="match status" value="1"/>
</dbReference>
<comment type="caution">
    <text evidence="3">The sequence shown here is derived from an EMBL/GenBank/DDBJ whole genome shotgun (WGS) entry which is preliminary data.</text>
</comment>
<dbReference type="Proteomes" id="UP000237752">
    <property type="component" value="Unassembled WGS sequence"/>
</dbReference>
<sequence>MAVDMHALLTDLGAETGVINDMVGDIAPADWDRPTPADGWSIRDQVSHLAFFDAAAALAATDADEFHKQTAELRAKGGDTFTEEIANRYRSMPGTELLQWFQKERRNLIETFTDIDPKARLPWYGPDMSAASSVTARMMETWAHGQDIADALGVTREPTLRLRNIAHLGVSTYGFAYGLRGLDVPEVPVRVELSAADGSTWTWGPEDAADRVTGTALDFCLVVTQRRNIADTQLHTEGATAAEWMSIAQAFAGVPGPGRKPGQFPVN</sequence>
<evidence type="ECO:0000259" key="2">
    <source>
        <dbReference type="Pfam" id="PF11716"/>
    </source>
</evidence>
<dbReference type="Gene3D" id="1.20.120.450">
    <property type="entry name" value="dinb family like domain"/>
    <property type="match status" value="1"/>
</dbReference>
<dbReference type="NCBIfam" id="TIGR03083">
    <property type="entry name" value="maleylpyruvate isomerase family mycothiol-dependent enzyme"/>
    <property type="match status" value="1"/>
</dbReference>
<dbReference type="OrthoDB" id="113180at2"/>